<evidence type="ECO:0000256" key="1">
    <source>
        <dbReference type="SAM" id="MobiDB-lite"/>
    </source>
</evidence>
<reference evidence="2 3" key="1">
    <citation type="journal article" date="2020" name="Phytopathology">
        <title>A high-quality genome resource of Botrytis fragariae, a new and rapidly spreading fungal pathogen causing strawberry gray mold in the U.S.A.</title>
        <authorList>
            <person name="Wu Y."/>
            <person name="Saski C.A."/>
            <person name="Schnabel G."/>
            <person name="Xiao S."/>
            <person name="Hu M."/>
        </authorList>
    </citation>
    <scope>NUCLEOTIDE SEQUENCE [LARGE SCALE GENOMIC DNA]</scope>
    <source>
        <strain evidence="2 3">BVB16</strain>
    </source>
</reference>
<keyword evidence="3" id="KW-1185">Reference proteome</keyword>
<proteinExistence type="predicted"/>
<feature type="compositionally biased region" description="Basic and acidic residues" evidence="1">
    <location>
        <begin position="130"/>
        <end position="166"/>
    </location>
</feature>
<feature type="region of interest" description="Disordered" evidence="1">
    <location>
        <begin position="93"/>
        <end position="332"/>
    </location>
</feature>
<dbReference type="GeneID" id="59265100"/>
<dbReference type="AlphaFoldDB" id="A0A8H6AL01"/>
<dbReference type="EMBL" id="JABFCT010000017">
    <property type="protein sequence ID" value="KAF5869271.1"/>
    <property type="molecule type" value="Genomic_DNA"/>
</dbReference>
<feature type="compositionally biased region" description="Polar residues" evidence="1">
    <location>
        <begin position="211"/>
        <end position="240"/>
    </location>
</feature>
<evidence type="ECO:0000313" key="2">
    <source>
        <dbReference type="EMBL" id="KAF5869271.1"/>
    </source>
</evidence>
<dbReference type="OrthoDB" id="3526530at2759"/>
<gene>
    <name evidence="2" type="ORF">Bfra_011079</name>
</gene>
<sequence>MCVDTLITYTACNCKIMIKTICFDHIQHTLKQEDRNPCPKEVHGLHTIRTSPNTCFLKSGSKLEDGRIFRHGSHRTRNYYEFERDPNDPKKRWERWERKNRGKTRQRADSMEANISAGEDRMMNLEADNNDSHKERESQIREWQEETKNNRPPRVKVEEKVAEKEQLAPGRKTVNNVLYDISDPRSDDEFSDDDDWKPESKVEVDPGDTVPWSSNNPRSFSDPTRASGNNTNQDAYTSPKSRNDGALFRDDNTHAFNSAEPDRPATPHSQFNFNPPFTGTHTKYHLDKSSSSHGSSSARTKSVMDLGSPKHRAPIPAKVPPRRHDLYRPRYPSMPVDANTSFWAGHLNQVGSSRPPPYFPSPWTLAPHNAAAGGLSSFEGVGRESTASANGGSAFADGETRGVYGNYTDGENHERENKKARVERSDAGNLYFDNTCNSTRDHGSGGISRDEGEKQTANSMNDAGDDIEMVE</sequence>
<comment type="caution">
    <text evidence="2">The sequence shown here is derived from an EMBL/GenBank/DDBJ whole genome shotgun (WGS) entry which is preliminary data.</text>
</comment>
<organism evidence="2 3">
    <name type="scientific">Botrytis fragariae</name>
    <dbReference type="NCBI Taxonomy" id="1964551"/>
    <lineage>
        <taxon>Eukaryota</taxon>
        <taxon>Fungi</taxon>
        <taxon>Dikarya</taxon>
        <taxon>Ascomycota</taxon>
        <taxon>Pezizomycotina</taxon>
        <taxon>Leotiomycetes</taxon>
        <taxon>Helotiales</taxon>
        <taxon>Sclerotiniaceae</taxon>
        <taxon>Botrytis</taxon>
    </lineage>
</organism>
<feature type="compositionally biased region" description="Basic and acidic residues" evidence="1">
    <location>
        <begin position="241"/>
        <end position="253"/>
    </location>
</feature>
<feature type="compositionally biased region" description="Basic and acidic residues" evidence="1">
    <location>
        <begin position="439"/>
        <end position="454"/>
    </location>
</feature>
<feature type="compositionally biased region" description="Basic and acidic residues" evidence="1">
    <location>
        <begin position="410"/>
        <end position="426"/>
    </location>
</feature>
<accession>A0A8H6AL01</accession>
<protein>
    <submittedName>
        <fullName evidence="2">Uncharacterized protein</fullName>
    </submittedName>
</protein>
<name>A0A8H6AL01_9HELO</name>
<dbReference type="Proteomes" id="UP000531561">
    <property type="component" value="Unassembled WGS sequence"/>
</dbReference>
<dbReference type="RefSeq" id="XP_037188220.1">
    <property type="nucleotide sequence ID" value="XM_037341408.1"/>
</dbReference>
<evidence type="ECO:0000313" key="3">
    <source>
        <dbReference type="Proteomes" id="UP000531561"/>
    </source>
</evidence>
<feature type="region of interest" description="Disordered" evidence="1">
    <location>
        <begin position="382"/>
        <end position="471"/>
    </location>
</feature>
<feature type="compositionally biased region" description="Polar residues" evidence="1">
    <location>
        <begin position="267"/>
        <end position="281"/>
    </location>
</feature>